<evidence type="ECO:0000256" key="3">
    <source>
        <dbReference type="ARBA" id="ARBA00022722"/>
    </source>
</evidence>
<sequence>MTYLLDTNVVSALRIRGRNPAVEAWVMSIPVNELFVSALTIAEIERGIVAKERVDTAQGTILRRWFDEYVLPAFTERILPFDLASARILATFRVPEHAPFDDALIAAVAHANEMVVATRNTKHFEPLGVRCQNPWDQPT</sequence>
<dbReference type="PANTHER" id="PTHR33653:SF1">
    <property type="entry name" value="RIBONUCLEASE VAPC2"/>
    <property type="match status" value="1"/>
</dbReference>
<dbReference type="EMBL" id="BAAAMN010000023">
    <property type="protein sequence ID" value="GAA2035139.1"/>
    <property type="molecule type" value="Genomic_DNA"/>
</dbReference>
<dbReference type="EC" id="3.1.-.-" evidence="8"/>
<accession>A0ABN2UDZ6</accession>
<dbReference type="Proteomes" id="UP001501461">
    <property type="component" value="Unassembled WGS sequence"/>
</dbReference>
<keyword evidence="8" id="KW-0800">Toxin</keyword>
<evidence type="ECO:0000256" key="8">
    <source>
        <dbReference type="HAMAP-Rule" id="MF_00265"/>
    </source>
</evidence>
<dbReference type="HAMAP" id="MF_00265">
    <property type="entry name" value="VapC_Nob1"/>
    <property type="match status" value="1"/>
</dbReference>
<dbReference type="RefSeq" id="WP_343957077.1">
    <property type="nucleotide sequence ID" value="NZ_BAAAMN010000023.1"/>
</dbReference>
<dbReference type="PANTHER" id="PTHR33653">
    <property type="entry name" value="RIBONUCLEASE VAPC2"/>
    <property type="match status" value="1"/>
</dbReference>
<dbReference type="CDD" id="cd18746">
    <property type="entry name" value="PIN_VapC4-5_FitB-like"/>
    <property type="match status" value="1"/>
</dbReference>
<feature type="domain" description="PIN" evidence="9">
    <location>
        <begin position="3"/>
        <end position="122"/>
    </location>
</feature>
<keyword evidence="6 8" id="KW-0460">Magnesium</keyword>
<evidence type="ECO:0000256" key="5">
    <source>
        <dbReference type="ARBA" id="ARBA00022801"/>
    </source>
</evidence>
<keyword evidence="2 8" id="KW-1277">Toxin-antitoxin system</keyword>
<comment type="similarity">
    <text evidence="7 8">Belongs to the PINc/VapC protein family.</text>
</comment>
<evidence type="ECO:0000256" key="6">
    <source>
        <dbReference type="ARBA" id="ARBA00022842"/>
    </source>
</evidence>
<evidence type="ECO:0000313" key="10">
    <source>
        <dbReference type="EMBL" id="GAA2035139.1"/>
    </source>
</evidence>
<evidence type="ECO:0000256" key="2">
    <source>
        <dbReference type="ARBA" id="ARBA00022649"/>
    </source>
</evidence>
<evidence type="ECO:0000256" key="1">
    <source>
        <dbReference type="ARBA" id="ARBA00001946"/>
    </source>
</evidence>
<keyword evidence="5 8" id="KW-0378">Hydrolase</keyword>
<keyword evidence="4 8" id="KW-0479">Metal-binding</keyword>
<proteinExistence type="inferred from homology"/>
<evidence type="ECO:0000256" key="7">
    <source>
        <dbReference type="ARBA" id="ARBA00038093"/>
    </source>
</evidence>
<dbReference type="SUPFAM" id="SSF88723">
    <property type="entry name" value="PIN domain-like"/>
    <property type="match status" value="1"/>
</dbReference>
<reference evidence="10 11" key="1">
    <citation type="journal article" date="2019" name="Int. J. Syst. Evol. Microbiol.">
        <title>The Global Catalogue of Microorganisms (GCM) 10K type strain sequencing project: providing services to taxonomists for standard genome sequencing and annotation.</title>
        <authorList>
            <consortium name="The Broad Institute Genomics Platform"/>
            <consortium name="The Broad Institute Genome Sequencing Center for Infectious Disease"/>
            <person name="Wu L."/>
            <person name="Ma J."/>
        </authorList>
    </citation>
    <scope>NUCLEOTIDE SEQUENCE [LARGE SCALE GENOMIC DNA]</scope>
    <source>
        <strain evidence="10 11">JCM 13595</strain>
    </source>
</reference>
<dbReference type="InterPro" id="IPR002716">
    <property type="entry name" value="PIN_dom"/>
</dbReference>
<evidence type="ECO:0000313" key="11">
    <source>
        <dbReference type="Proteomes" id="UP001501461"/>
    </source>
</evidence>
<comment type="cofactor">
    <cofactor evidence="1 8">
        <name>Mg(2+)</name>
        <dbReference type="ChEBI" id="CHEBI:18420"/>
    </cofactor>
</comment>
<dbReference type="InterPro" id="IPR029060">
    <property type="entry name" value="PIN-like_dom_sf"/>
</dbReference>
<feature type="binding site" evidence="8">
    <location>
        <position position="101"/>
    </location>
    <ligand>
        <name>Mg(2+)</name>
        <dbReference type="ChEBI" id="CHEBI:18420"/>
    </ligand>
</feature>
<comment type="function">
    <text evidence="8">Toxic component of a toxin-antitoxin (TA) system. An RNase.</text>
</comment>
<dbReference type="Gene3D" id="3.40.50.1010">
    <property type="entry name" value="5'-nuclease"/>
    <property type="match status" value="1"/>
</dbReference>
<gene>
    <name evidence="8" type="primary">vapC</name>
    <name evidence="10" type="ORF">GCM10009720_14690</name>
</gene>
<keyword evidence="11" id="KW-1185">Reference proteome</keyword>
<dbReference type="InterPro" id="IPR022907">
    <property type="entry name" value="VapC_family"/>
</dbReference>
<protein>
    <recommendedName>
        <fullName evidence="8">Ribonuclease VapC</fullName>
        <shortName evidence="8">RNase VapC</shortName>
        <ecNumber evidence="8">3.1.-.-</ecNumber>
    </recommendedName>
    <alternativeName>
        <fullName evidence="8">Toxin VapC</fullName>
    </alternativeName>
</protein>
<organism evidence="10 11">
    <name type="scientific">Yaniella flava</name>
    <dbReference type="NCBI Taxonomy" id="287930"/>
    <lineage>
        <taxon>Bacteria</taxon>
        <taxon>Bacillati</taxon>
        <taxon>Actinomycetota</taxon>
        <taxon>Actinomycetes</taxon>
        <taxon>Micrococcales</taxon>
        <taxon>Micrococcaceae</taxon>
        <taxon>Yaniella</taxon>
    </lineage>
</organism>
<evidence type="ECO:0000259" key="9">
    <source>
        <dbReference type="Pfam" id="PF01850"/>
    </source>
</evidence>
<comment type="caution">
    <text evidence="10">The sequence shown here is derived from an EMBL/GenBank/DDBJ whole genome shotgun (WGS) entry which is preliminary data.</text>
</comment>
<dbReference type="InterPro" id="IPR050556">
    <property type="entry name" value="Type_II_TA_system_RNase"/>
</dbReference>
<feature type="binding site" evidence="8">
    <location>
        <position position="6"/>
    </location>
    <ligand>
        <name>Mg(2+)</name>
        <dbReference type="ChEBI" id="CHEBI:18420"/>
    </ligand>
</feature>
<name>A0ABN2UDZ6_9MICC</name>
<dbReference type="Pfam" id="PF01850">
    <property type="entry name" value="PIN"/>
    <property type="match status" value="1"/>
</dbReference>
<evidence type="ECO:0000256" key="4">
    <source>
        <dbReference type="ARBA" id="ARBA00022723"/>
    </source>
</evidence>
<keyword evidence="3 8" id="KW-0540">Nuclease</keyword>